<dbReference type="Pfam" id="PF10155">
    <property type="entry name" value="CNOT11"/>
    <property type="match status" value="1"/>
</dbReference>
<dbReference type="GO" id="GO:0030014">
    <property type="term" value="C:CCR4-NOT complex"/>
    <property type="evidence" value="ECO:0007669"/>
    <property type="project" value="InterPro"/>
</dbReference>
<name>A0A9W8I961_9FUNG</name>
<evidence type="ECO:0000313" key="2">
    <source>
        <dbReference type="Proteomes" id="UP001139887"/>
    </source>
</evidence>
<evidence type="ECO:0000313" key="1">
    <source>
        <dbReference type="EMBL" id="KAJ2851122.1"/>
    </source>
</evidence>
<dbReference type="Proteomes" id="UP001139887">
    <property type="component" value="Unassembled WGS sequence"/>
</dbReference>
<dbReference type="InterPro" id="IPR019312">
    <property type="entry name" value="CNOT11"/>
</dbReference>
<dbReference type="OrthoDB" id="10265389at2759"/>
<accession>A0A9W8I961</accession>
<comment type="caution">
    <text evidence="1">The sequence shown here is derived from an EMBL/GenBank/DDBJ whole genome shotgun (WGS) entry which is preliminary data.</text>
</comment>
<keyword evidence="2" id="KW-1185">Reference proteome</keyword>
<dbReference type="EMBL" id="JANBUW010000017">
    <property type="protein sequence ID" value="KAJ2851122.1"/>
    <property type="molecule type" value="Genomic_DNA"/>
</dbReference>
<sequence length="233" mass="25568">MAVENLPLAPLPQLLAVDISVAEDIRIVSDGITYAGIILKQRAKQAQTDYVLAQLATAALSTNSTSLSPQTMAQVIDTLEKQPDILPPEMLDAEHIRMYAKNCWSIFEKLVDLADNKEEANRLIQGAIAQPMGIVEHNALAQLLIDRIGIVLADTLFKYLNAVEASCRSQQPGSAQVHNVRLASKVFNHALDANNALAEAMSIELCSFCLSYTQVKDATDLYRRVLSANRKDH</sequence>
<organism evidence="1 2">
    <name type="scientific">Coemansia brasiliensis</name>
    <dbReference type="NCBI Taxonomy" id="2650707"/>
    <lineage>
        <taxon>Eukaryota</taxon>
        <taxon>Fungi</taxon>
        <taxon>Fungi incertae sedis</taxon>
        <taxon>Zoopagomycota</taxon>
        <taxon>Kickxellomycotina</taxon>
        <taxon>Kickxellomycetes</taxon>
        <taxon>Kickxellales</taxon>
        <taxon>Kickxellaceae</taxon>
        <taxon>Coemansia</taxon>
    </lineage>
</organism>
<proteinExistence type="predicted"/>
<gene>
    <name evidence="1" type="ORF">IWW36_001373</name>
</gene>
<protein>
    <submittedName>
        <fullName evidence="1">Uncharacterized protein</fullName>
    </submittedName>
</protein>
<dbReference type="AlphaFoldDB" id="A0A9W8I961"/>
<reference evidence="1" key="1">
    <citation type="submission" date="2022-07" db="EMBL/GenBank/DDBJ databases">
        <title>Phylogenomic reconstructions and comparative analyses of Kickxellomycotina fungi.</title>
        <authorList>
            <person name="Reynolds N.K."/>
            <person name="Stajich J.E."/>
            <person name="Barry K."/>
            <person name="Grigoriev I.V."/>
            <person name="Crous P."/>
            <person name="Smith M.E."/>
        </authorList>
    </citation>
    <scope>NUCLEOTIDE SEQUENCE</scope>
    <source>
        <strain evidence="1">NRRL 1566</strain>
    </source>
</reference>